<dbReference type="AlphaFoldDB" id="M0L7N6"/>
<accession>M0L7N6</accession>
<sequence>MIEEHGSEGILTVDTECESPFGEAYDYETKVDVLEVRENLSQLIRKSEEEKIRKAVEGIESNLDDIESGISQQYQDAQAYQDLHQVVLKIVESEGEIGFEDLKGRVGIKKDSVLSGMINRMQRAGLVDYPDDEHLRLSGNVEIEWVGGSYDDVDKNEIGGASGKEIMQKMRSNKDGAADKEEKDQDCSVERKKATVLNL</sequence>
<evidence type="ECO:0000313" key="3">
    <source>
        <dbReference type="Proteomes" id="UP000011607"/>
    </source>
</evidence>
<proteinExistence type="predicted"/>
<keyword evidence="3" id="KW-1185">Reference proteome</keyword>
<dbReference type="EMBL" id="AOMA01000191">
    <property type="protein sequence ID" value="EMA28484.1"/>
    <property type="molecule type" value="Genomic_DNA"/>
</dbReference>
<evidence type="ECO:0000313" key="2">
    <source>
        <dbReference type="EMBL" id="EMA28484.1"/>
    </source>
</evidence>
<dbReference type="InterPro" id="IPR036388">
    <property type="entry name" value="WH-like_DNA-bd_sf"/>
</dbReference>
<feature type="compositionally biased region" description="Basic and acidic residues" evidence="1">
    <location>
        <begin position="171"/>
        <end position="193"/>
    </location>
</feature>
<dbReference type="Gene3D" id="1.10.10.10">
    <property type="entry name" value="Winged helix-like DNA-binding domain superfamily/Winged helix DNA-binding domain"/>
    <property type="match status" value="1"/>
</dbReference>
<reference evidence="2 3" key="1">
    <citation type="journal article" date="2014" name="PLoS Genet.">
        <title>Phylogenetically driven sequencing of extremely halophilic archaea reveals strategies for static and dynamic osmo-response.</title>
        <authorList>
            <person name="Becker E.A."/>
            <person name="Seitzer P.M."/>
            <person name="Tritt A."/>
            <person name="Larsen D."/>
            <person name="Krusor M."/>
            <person name="Yao A.I."/>
            <person name="Wu D."/>
            <person name="Madern D."/>
            <person name="Eisen J.A."/>
            <person name="Darling A.E."/>
            <person name="Facciotti M.T."/>
        </authorList>
    </citation>
    <scope>NUCLEOTIDE SEQUENCE [LARGE SCALE GENOMIC DNA]</scope>
    <source>
        <strain evidence="2 3">JCM 10879</strain>
    </source>
</reference>
<name>M0L7N6_9EURY</name>
<evidence type="ECO:0000256" key="1">
    <source>
        <dbReference type="SAM" id="MobiDB-lite"/>
    </source>
</evidence>
<feature type="region of interest" description="Disordered" evidence="1">
    <location>
        <begin position="171"/>
        <end position="199"/>
    </location>
</feature>
<comment type="caution">
    <text evidence="2">The sequence shown here is derived from an EMBL/GenBank/DDBJ whole genome shotgun (WGS) entry which is preliminary data.</text>
</comment>
<dbReference type="OrthoDB" id="350198at2157"/>
<gene>
    <name evidence="2" type="ORF">C446_17504</name>
</gene>
<dbReference type="RefSeq" id="WP_006674382.1">
    <property type="nucleotide sequence ID" value="NZ_AOMA01000191.1"/>
</dbReference>
<organism evidence="2 3">
    <name type="scientific">Halobiforma nitratireducens JCM 10879</name>
    <dbReference type="NCBI Taxonomy" id="1227454"/>
    <lineage>
        <taxon>Archaea</taxon>
        <taxon>Methanobacteriati</taxon>
        <taxon>Methanobacteriota</taxon>
        <taxon>Stenosarchaea group</taxon>
        <taxon>Halobacteria</taxon>
        <taxon>Halobacteriales</taxon>
        <taxon>Natrialbaceae</taxon>
        <taxon>Halobiforma</taxon>
    </lineage>
</organism>
<protein>
    <submittedName>
        <fullName evidence="2">Uncharacterized protein</fullName>
    </submittedName>
</protein>
<dbReference type="Proteomes" id="UP000011607">
    <property type="component" value="Unassembled WGS sequence"/>
</dbReference>